<evidence type="ECO:0000313" key="11">
    <source>
        <dbReference type="EMBL" id="EOH87828.1"/>
    </source>
</evidence>
<dbReference type="RefSeq" id="WP_010759618.1">
    <property type="nucleotide sequence ID" value="NZ_ASWD01000003.1"/>
</dbReference>
<evidence type="ECO:0000256" key="3">
    <source>
        <dbReference type="ARBA" id="ARBA00022618"/>
    </source>
</evidence>
<dbReference type="GO" id="GO:0032153">
    <property type="term" value="C:cell division site"/>
    <property type="evidence" value="ECO:0007669"/>
    <property type="project" value="UniProtKB-UniRule"/>
</dbReference>
<evidence type="ECO:0000256" key="5">
    <source>
        <dbReference type="ARBA" id="ARBA00022989"/>
    </source>
</evidence>
<accession>R2PXB7</accession>
<evidence type="ECO:0000256" key="8">
    <source>
        <dbReference type="HAMAP-Rule" id="MF_00912"/>
    </source>
</evidence>
<dbReference type="InterPro" id="IPR026580">
    <property type="entry name" value="DivIB"/>
</dbReference>
<dbReference type="Pfam" id="PF03799">
    <property type="entry name" value="FtsQ_DivIB_C"/>
    <property type="match status" value="1"/>
</dbReference>
<feature type="compositionally biased region" description="Basic and acidic residues" evidence="9">
    <location>
        <begin position="28"/>
        <end position="40"/>
    </location>
</feature>
<feature type="transmembrane region" description="Helical" evidence="8">
    <location>
        <begin position="104"/>
        <end position="122"/>
    </location>
</feature>
<feature type="region of interest" description="Disordered" evidence="9">
    <location>
        <begin position="1"/>
        <end position="80"/>
    </location>
</feature>
<feature type="compositionally biased region" description="Polar residues" evidence="9">
    <location>
        <begin position="328"/>
        <end position="337"/>
    </location>
</feature>
<dbReference type="Pfam" id="PF08478">
    <property type="entry name" value="POTRA_1"/>
    <property type="match status" value="1"/>
</dbReference>
<feature type="compositionally biased region" description="Basic and acidic residues" evidence="9">
    <location>
        <begin position="8"/>
        <end position="17"/>
    </location>
</feature>
<feature type="domain" description="POTRA" evidence="10">
    <location>
        <begin position="126"/>
        <end position="197"/>
    </location>
</feature>
<keyword evidence="2 8" id="KW-1003">Cell membrane</keyword>
<evidence type="ECO:0000256" key="4">
    <source>
        <dbReference type="ARBA" id="ARBA00022692"/>
    </source>
</evidence>
<feature type="compositionally biased region" description="Acidic residues" evidence="9">
    <location>
        <begin position="41"/>
        <end position="62"/>
    </location>
</feature>
<sequence>MSQQETPENNKDDKDKLTPWQLANQEYLKMHPNESKKQFTEESEQEISIEDTEVKDEEDSERLEDTEKSEEKTEKKKLGPVNGSFLDRLPNIRHERNRRLYKRLTILIVLFMIPALILLYYVSPLSRLSGVSIEGNEQISSEEIANKLNFSVGNNLWSQYFQRNDHIDRLKKQELRVQDASVRFDGINKFVVDVKEYKEVAYLGHDNEYSPVLANGTVIPMNVEKPQGTLPILEGFTGPKRILEVMKQYDALSEKVRQGVSQIKYAPTNENKGLLQIFMNDGNQVLVSIHDMSQKMKYYPQVVEEMNAQKMKGIVDMEAGIYSYSYPEETTSDNTEQNTIESTTENPPEETSPSVEND</sequence>
<dbReference type="eggNOG" id="COG1589">
    <property type="taxonomic scope" value="Bacteria"/>
</dbReference>
<dbReference type="InterPro" id="IPR034746">
    <property type="entry name" value="POTRA"/>
</dbReference>
<keyword evidence="7 8" id="KW-0131">Cell cycle</keyword>
<feature type="compositionally biased region" description="Low complexity" evidence="9">
    <location>
        <begin position="338"/>
        <end position="358"/>
    </location>
</feature>
<dbReference type="GO" id="GO:0043093">
    <property type="term" value="P:FtsZ-dependent cytokinesis"/>
    <property type="evidence" value="ECO:0007669"/>
    <property type="project" value="UniProtKB-UniRule"/>
</dbReference>
<evidence type="ECO:0000256" key="6">
    <source>
        <dbReference type="ARBA" id="ARBA00023136"/>
    </source>
</evidence>
<comment type="subcellular location">
    <subcellularLocation>
        <location evidence="8">Cell membrane</location>
        <topology evidence="8">Single-pass type II membrane protein</topology>
    </subcellularLocation>
    <subcellularLocation>
        <location evidence="1">Membrane</location>
    </subcellularLocation>
    <text evidence="8">Localizes to the division septum.</text>
</comment>
<evidence type="ECO:0000259" key="10">
    <source>
        <dbReference type="PROSITE" id="PS51779"/>
    </source>
</evidence>
<keyword evidence="5 8" id="KW-1133">Transmembrane helix</keyword>
<protein>
    <recommendedName>
        <fullName evidence="8">Cell division protein DivIB</fullName>
    </recommendedName>
</protein>
<evidence type="ECO:0000256" key="1">
    <source>
        <dbReference type="ARBA" id="ARBA00004370"/>
    </source>
</evidence>
<keyword evidence="3 8" id="KW-0132">Cell division</keyword>
<name>R2PXB7_9ENTE</name>
<dbReference type="GO" id="GO:0005886">
    <property type="term" value="C:plasma membrane"/>
    <property type="evidence" value="ECO:0007669"/>
    <property type="project" value="UniProtKB-SubCell"/>
</dbReference>
<comment type="function">
    <text evidence="8">Cell division protein that may be involved in stabilizing or promoting the assembly of the division complex.</text>
</comment>
<keyword evidence="4 8" id="KW-0812">Transmembrane</keyword>
<dbReference type="PANTHER" id="PTHR37820:SF1">
    <property type="entry name" value="CELL DIVISION PROTEIN FTSQ"/>
    <property type="match status" value="1"/>
</dbReference>
<evidence type="ECO:0000256" key="2">
    <source>
        <dbReference type="ARBA" id="ARBA00022475"/>
    </source>
</evidence>
<gene>
    <name evidence="8" type="primary">divIB</name>
    <name evidence="11" type="ORF">UAU_04683</name>
</gene>
<comment type="similarity">
    <text evidence="8">Belongs to the FtsQ/DivIB family. DivIB subfamily.</text>
</comment>
<evidence type="ECO:0000256" key="7">
    <source>
        <dbReference type="ARBA" id="ARBA00023306"/>
    </source>
</evidence>
<proteinExistence type="inferred from homology"/>
<dbReference type="PATRIC" id="fig|1158607.3.peg.4667"/>
<dbReference type="AlphaFoldDB" id="R2PXB7"/>
<dbReference type="STRING" id="160454.RV10_GL000155"/>
<dbReference type="InterPro" id="IPR005548">
    <property type="entry name" value="Cell_div_FtsQ/DivIB_C"/>
</dbReference>
<dbReference type="PROSITE" id="PS51779">
    <property type="entry name" value="POTRA"/>
    <property type="match status" value="1"/>
</dbReference>
<keyword evidence="6 8" id="KW-0472">Membrane</keyword>
<dbReference type="Gene3D" id="3.40.50.10960">
    <property type="match status" value="1"/>
</dbReference>
<evidence type="ECO:0000256" key="9">
    <source>
        <dbReference type="SAM" id="MobiDB-lite"/>
    </source>
</evidence>
<dbReference type="InterPro" id="IPR013685">
    <property type="entry name" value="POTRA_FtsQ_type"/>
</dbReference>
<dbReference type="HOGENOM" id="CLU_046278_0_0_9"/>
<dbReference type="PANTHER" id="PTHR37820">
    <property type="entry name" value="CELL DIVISION PROTEIN DIVIB"/>
    <property type="match status" value="1"/>
</dbReference>
<dbReference type="Proteomes" id="UP000013782">
    <property type="component" value="Unassembled WGS sequence"/>
</dbReference>
<feature type="region of interest" description="Disordered" evidence="9">
    <location>
        <begin position="327"/>
        <end position="358"/>
    </location>
</feature>
<evidence type="ECO:0000313" key="12">
    <source>
        <dbReference type="Proteomes" id="UP000013782"/>
    </source>
</evidence>
<feature type="compositionally biased region" description="Basic and acidic residues" evidence="9">
    <location>
        <begin position="63"/>
        <end position="77"/>
    </location>
</feature>
<keyword evidence="12" id="KW-1185">Reference proteome</keyword>
<comment type="caution">
    <text evidence="11">The sequence shown here is derived from an EMBL/GenBank/DDBJ whole genome shotgun (WGS) entry which is preliminary data.</text>
</comment>
<dbReference type="EMBL" id="AJAQ01000046">
    <property type="protein sequence ID" value="EOH87828.1"/>
    <property type="molecule type" value="Genomic_DNA"/>
</dbReference>
<dbReference type="InterPro" id="IPR050487">
    <property type="entry name" value="FtsQ_DivIB"/>
</dbReference>
<organism evidence="11 12">
    <name type="scientific">Enterococcus pallens ATCC BAA-351</name>
    <dbReference type="NCBI Taxonomy" id="1158607"/>
    <lineage>
        <taxon>Bacteria</taxon>
        <taxon>Bacillati</taxon>
        <taxon>Bacillota</taxon>
        <taxon>Bacilli</taxon>
        <taxon>Lactobacillales</taxon>
        <taxon>Enterococcaceae</taxon>
        <taxon>Enterococcus</taxon>
    </lineage>
</organism>
<reference evidence="11 12" key="1">
    <citation type="submission" date="2013-02" db="EMBL/GenBank/DDBJ databases">
        <title>The Genome Sequence of Enterococcus pallens BAA-351.</title>
        <authorList>
            <consortium name="The Broad Institute Genome Sequencing Platform"/>
            <consortium name="The Broad Institute Genome Sequencing Center for Infectious Disease"/>
            <person name="Earl A.M."/>
            <person name="Gilmore M.S."/>
            <person name="Lebreton F."/>
            <person name="Walker B."/>
            <person name="Young S.K."/>
            <person name="Zeng Q."/>
            <person name="Gargeya S."/>
            <person name="Fitzgerald M."/>
            <person name="Haas B."/>
            <person name="Abouelleil A."/>
            <person name="Alvarado L."/>
            <person name="Arachchi H.M."/>
            <person name="Berlin A.M."/>
            <person name="Chapman S.B."/>
            <person name="Dewar J."/>
            <person name="Goldberg J."/>
            <person name="Griggs A."/>
            <person name="Gujja S."/>
            <person name="Hansen M."/>
            <person name="Howarth C."/>
            <person name="Imamovic A."/>
            <person name="Larimer J."/>
            <person name="McCowan C."/>
            <person name="Murphy C."/>
            <person name="Neiman D."/>
            <person name="Pearson M."/>
            <person name="Priest M."/>
            <person name="Roberts A."/>
            <person name="Saif S."/>
            <person name="Shea T."/>
            <person name="Sisk P."/>
            <person name="Sykes S."/>
            <person name="Wortman J."/>
            <person name="Nusbaum C."/>
            <person name="Birren B."/>
        </authorList>
    </citation>
    <scope>NUCLEOTIDE SEQUENCE [LARGE SCALE GENOMIC DNA]</scope>
    <source>
        <strain evidence="11 12">ATCC BAA-351</strain>
    </source>
</reference>
<dbReference type="HAMAP" id="MF_00912">
    <property type="entry name" value="DivIB"/>
    <property type="match status" value="1"/>
</dbReference>